<dbReference type="Proteomes" id="UP000549394">
    <property type="component" value="Unassembled WGS sequence"/>
</dbReference>
<dbReference type="EMBL" id="CAJFCJ010000007">
    <property type="protein sequence ID" value="CAD5117901.1"/>
    <property type="molecule type" value="Genomic_DNA"/>
</dbReference>
<keyword evidence="6 9" id="KW-1015">Disulfide bond</keyword>
<feature type="compositionally biased region" description="Basic residues" evidence="10">
    <location>
        <begin position="187"/>
        <end position="197"/>
    </location>
</feature>
<comment type="caution">
    <text evidence="12">The sequence shown here is derived from an EMBL/GenBank/DDBJ whole genome shotgun (WGS) entry which is preliminary data.</text>
</comment>
<dbReference type="AlphaFoldDB" id="A0A7I8VNS3"/>
<keyword evidence="8" id="KW-0325">Glycoprotein</keyword>
<keyword evidence="4" id="KW-1133">Transmembrane helix</keyword>
<dbReference type="GO" id="GO:0005886">
    <property type="term" value="C:plasma membrane"/>
    <property type="evidence" value="ECO:0007669"/>
    <property type="project" value="TreeGrafter"/>
</dbReference>
<feature type="chain" id="PRO_5029848351" evidence="11">
    <location>
        <begin position="21"/>
        <end position="197"/>
    </location>
</feature>
<dbReference type="PROSITE" id="PS50068">
    <property type="entry name" value="LDLRA_2"/>
    <property type="match status" value="3"/>
</dbReference>
<feature type="disulfide bond" evidence="9">
    <location>
        <begin position="144"/>
        <end position="162"/>
    </location>
</feature>
<evidence type="ECO:0000256" key="11">
    <source>
        <dbReference type="SAM" id="SignalP"/>
    </source>
</evidence>
<reference evidence="12 13" key="1">
    <citation type="submission" date="2020-08" db="EMBL/GenBank/DDBJ databases">
        <authorList>
            <person name="Hejnol A."/>
        </authorList>
    </citation>
    <scope>NUCLEOTIDE SEQUENCE [LARGE SCALE GENOMIC DNA]</scope>
</reference>
<evidence type="ECO:0000256" key="1">
    <source>
        <dbReference type="ARBA" id="ARBA00004167"/>
    </source>
</evidence>
<evidence type="ECO:0000256" key="4">
    <source>
        <dbReference type="ARBA" id="ARBA00022989"/>
    </source>
</evidence>
<keyword evidence="13" id="KW-1185">Reference proteome</keyword>
<feature type="disulfide bond" evidence="9">
    <location>
        <begin position="137"/>
        <end position="149"/>
    </location>
</feature>
<dbReference type="PROSITE" id="PS01209">
    <property type="entry name" value="LDLRA_1"/>
    <property type="match status" value="2"/>
</dbReference>
<dbReference type="Gene3D" id="4.10.400.10">
    <property type="entry name" value="Low-density Lipoprotein Receptor"/>
    <property type="match status" value="3"/>
</dbReference>
<evidence type="ECO:0000256" key="9">
    <source>
        <dbReference type="PROSITE-ProRule" id="PRU00124"/>
    </source>
</evidence>
<evidence type="ECO:0000256" key="5">
    <source>
        <dbReference type="ARBA" id="ARBA00023136"/>
    </source>
</evidence>
<evidence type="ECO:0000256" key="2">
    <source>
        <dbReference type="ARBA" id="ARBA00022692"/>
    </source>
</evidence>
<dbReference type="Pfam" id="PF00057">
    <property type="entry name" value="Ldl_recept_a"/>
    <property type="match status" value="3"/>
</dbReference>
<gene>
    <name evidence="12" type="ORF">DGYR_LOCUS6365</name>
</gene>
<dbReference type="OrthoDB" id="10013209at2759"/>
<keyword evidence="3" id="KW-0677">Repeat</keyword>
<protein>
    <submittedName>
        <fullName evidence="12">DgyrCDS6646</fullName>
    </submittedName>
</protein>
<evidence type="ECO:0000256" key="8">
    <source>
        <dbReference type="ARBA" id="ARBA00023180"/>
    </source>
</evidence>
<keyword evidence="5" id="KW-0472">Membrane</keyword>
<sequence>MLNKDLIVIFLSVIISVAVSKRCPESTFACRNGEQCVDKDFKCDGEKDCSDGSDERDCIQNPINPNEKYSPDDPDFKCPHPNLFTCKDKVCINKKFVCDDNPDCADGSDEYASLCKTWNRKRWQGGGRQTVPKDFKCPHNLFTCGTKECILPIYICDGNKDCSDGSDEWSENCKFRNDNFRMPRQPRPPHRPPRQDL</sequence>
<proteinExistence type="predicted"/>
<dbReference type="SMART" id="SM00192">
    <property type="entry name" value="LDLa"/>
    <property type="match status" value="3"/>
</dbReference>
<comment type="caution">
    <text evidence="9">Lacks conserved residue(s) required for the propagation of feature annotation.</text>
</comment>
<organism evidence="12 13">
    <name type="scientific">Dimorphilus gyrociliatus</name>
    <dbReference type="NCBI Taxonomy" id="2664684"/>
    <lineage>
        <taxon>Eukaryota</taxon>
        <taxon>Metazoa</taxon>
        <taxon>Spiralia</taxon>
        <taxon>Lophotrochozoa</taxon>
        <taxon>Annelida</taxon>
        <taxon>Polychaeta</taxon>
        <taxon>Polychaeta incertae sedis</taxon>
        <taxon>Dinophilidae</taxon>
        <taxon>Dimorphilus</taxon>
    </lineage>
</organism>
<dbReference type="InterPro" id="IPR036055">
    <property type="entry name" value="LDL_receptor-like_sf"/>
</dbReference>
<evidence type="ECO:0000256" key="10">
    <source>
        <dbReference type="SAM" id="MobiDB-lite"/>
    </source>
</evidence>
<evidence type="ECO:0000313" key="13">
    <source>
        <dbReference type="Proteomes" id="UP000549394"/>
    </source>
</evidence>
<dbReference type="GO" id="GO:0043235">
    <property type="term" value="C:receptor complex"/>
    <property type="evidence" value="ECO:0007669"/>
    <property type="project" value="TreeGrafter"/>
</dbReference>
<keyword evidence="2" id="KW-0812">Transmembrane</keyword>
<name>A0A7I8VNS3_9ANNE</name>
<accession>A0A7I8VNS3</accession>
<dbReference type="CDD" id="cd00112">
    <property type="entry name" value="LDLa"/>
    <property type="match status" value="3"/>
</dbReference>
<dbReference type="InterPro" id="IPR051221">
    <property type="entry name" value="LDLR-related"/>
</dbReference>
<evidence type="ECO:0000256" key="7">
    <source>
        <dbReference type="ARBA" id="ARBA00023170"/>
    </source>
</evidence>
<evidence type="ECO:0000313" key="12">
    <source>
        <dbReference type="EMBL" id="CAD5117901.1"/>
    </source>
</evidence>
<keyword evidence="11" id="KW-0732">Signal</keyword>
<feature type="disulfide bond" evidence="9">
    <location>
        <begin position="86"/>
        <end position="104"/>
    </location>
</feature>
<feature type="region of interest" description="Disordered" evidence="10">
    <location>
        <begin position="178"/>
        <end position="197"/>
    </location>
</feature>
<keyword evidence="7" id="KW-0675">Receptor</keyword>
<dbReference type="InterPro" id="IPR023415">
    <property type="entry name" value="LDLR_class-A_CS"/>
</dbReference>
<dbReference type="PANTHER" id="PTHR22722">
    <property type="entry name" value="LOW-DENSITY LIPOPROTEIN RECEPTOR-RELATED PROTEIN 2-RELATED"/>
    <property type="match status" value="1"/>
</dbReference>
<dbReference type="PRINTS" id="PR00261">
    <property type="entry name" value="LDLRECEPTOR"/>
</dbReference>
<comment type="subcellular location">
    <subcellularLocation>
        <location evidence="1">Membrane</location>
        <topology evidence="1">Single-pass membrane protein</topology>
    </subcellularLocation>
</comment>
<dbReference type="SUPFAM" id="SSF57424">
    <property type="entry name" value="LDL receptor-like module"/>
    <property type="match status" value="3"/>
</dbReference>
<dbReference type="InterPro" id="IPR002172">
    <property type="entry name" value="LDrepeatLR_classA_rpt"/>
</dbReference>
<evidence type="ECO:0000256" key="3">
    <source>
        <dbReference type="ARBA" id="ARBA00022737"/>
    </source>
</evidence>
<feature type="signal peptide" evidence="11">
    <location>
        <begin position="1"/>
        <end position="20"/>
    </location>
</feature>
<feature type="disulfide bond" evidence="9">
    <location>
        <begin position="43"/>
        <end position="58"/>
    </location>
</feature>
<evidence type="ECO:0000256" key="6">
    <source>
        <dbReference type="ARBA" id="ARBA00023157"/>
    </source>
</evidence>